<keyword evidence="3" id="KW-1185">Reference proteome</keyword>
<evidence type="ECO:0000256" key="1">
    <source>
        <dbReference type="SAM" id="MobiDB-lite"/>
    </source>
</evidence>
<feature type="region of interest" description="Disordered" evidence="1">
    <location>
        <begin position="1"/>
        <end position="55"/>
    </location>
</feature>
<gene>
    <name evidence="2" type="ORF">ANCCAN_00322</name>
</gene>
<dbReference type="OrthoDB" id="9991832at2759"/>
<reference evidence="2 3" key="1">
    <citation type="submission" date="2014-10" db="EMBL/GenBank/DDBJ databases">
        <title>Draft genome of the hookworm Ancylostoma caninum.</title>
        <authorList>
            <person name="Mitreva M."/>
        </authorList>
    </citation>
    <scope>NUCLEOTIDE SEQUENCE [LARGE SCALE GENOMIC DNA]</scope>
    <source>
        <strain evidence="2 3">Baltimore</strain>
    </source>
</reference>
<dbReference type="Proteomes" id="UP000252519">
    <property type="component" value="Unassembled WGS sequence"/>
</dbReference>
<feature type="region of interest" description="Disordered" evidence="1">
    <location>
        <begin position="196"/>
        <end position="216"/>
    </location>
</feature>
<evidence type="ECO:0000313" key="3">
    <source>
        <dbReference type="Proteomes" id="UP000252519"/>
    </source>
</evidence>
<dbReference type="STRING" id="29170.A0A368H9H9"/>
<evidence type="ECO:0000313" key="2">
    <source>
        <dbReference type="EMBL" id="RCN53262.1"/>
    </source>
</evidence>
<protein>
    <submittedName>
        <fullName evidence="2">Uncharacterized protein</fullName>
    </submittedName>
</protein>
<organism evidence="2 3">
    <name type="scientific">Ancylostoma caninum</name>
    <name type="common">Dog hookworm</name>
    <dbReference type="NCBI Taxonomy" id="29170"/>
    <lineage>
        <taxon>Eukaryota</taxon>
        <taxon>Metazoa</taxon>
        <taxon>Ecdysozoa</taxon>
        <taxon>Nematoda</taxon>
        <taxon>Chromadorea</taxon>
        <taxon>Rhabditida</taxon>
        <taxon>Rhabditina</taxon>
        <taxon>Rhabditomorpha</taxon>
        <taxon>Strongyloidea</taxon>
        <taxon>Ancylostomatidae</taxon>
        <taxon>Ancylostomatinae</taxon>
        <taxon>Ancylostoma</taxon>
    </lineage>
</organism>
<dbReference type="AlphaFoldDB" id="A0A368H9H9"/>
<name>A0A368H9H9_ANCCA</name>
<sequence>MWEQIKNVPLSNITQRSESPQPIIPTRPAFESLPAATPSTSSSALPRNPEQTSGGSFATQRLATAKPSFAAGAPVPAASSSPLYRMPPQYAVVPGSNPLSPTQASTSGNVYPVLYEEPPVESVLPNIPAHDVPPTENGRLPSIGKMMAQFDFKPVGPNQLEITAVPLCSRRGVVLEENTTIEGVMDFEFAKIPSSRAEPNYSRTTKDAAVSRDAGGSVKTVGGKLCLDEDDFRDASHQL</sequence>
<proteinExistence type="predicted"/>
<accession>A0A368H9H9</accession>
<feature type="compositionally biased region" description="Polar residues" evidence="1">
    <location>
        <begin position="9"/>
        <end position="20"/>
    </location>
</feature>
<feature type="compositionally biased region" description="Low complexity" evidence="1">
    <location>
        <begin position="32"/>
        <end position="46"/>
    </location>
</feature>
<comment type="caution">
    <text evidence="2">The sequence shown here is derived from an EMBL/GenBank/DDBJ whole genome shotgun (WGS) entry which is preliminary data.</text>
</comment>
<dbReference type="EMBL" id="JOJR01000002">
    <property type="protein sequence ID" value="RCN53262.1"/>
    <property type="molecule type" value="Genomic_DNA"/>
</dbReference>